<dbReference type="Pfam" id="PF12259">
    <property type="entry name" value="Baculo_F"/>
    <property type="match status" value="1"/>
</dbReference>
<dbReference type="OrthoDB" id="6629081at2759"/>
<reference evidence="1 2" key="1">
    <citation type="submission" date="2019-08" db="EMBL/GenBank/DDBJ databases">
        <title>Whole genome of Aphis craccivora.</title>
        <authorList>
            <person name="Voronova N.V."/>
            <person name="Shulinski R.S."/>
            <person name="Bandarenka Y.V."/>
            <person name="Zhorov D.G."/>
            <person name="Warner D."/>
        </authorList>
    </citation>
    <scope>NUCLEOTIDE SEQUENCE [LARGE SCALE GENOMIC DNA]</scope>
    <source>
        <strain evidence="1">180601</strain>
        <tissue evidence="1">Whole Body</tissue>
    </source>
</reference>
<proteinExistence type="predicted"/>
<dbReference type="AlphaFoldDB" id="A0A6G0WMK3"/>
<evidence type="ECO:0000313" key="1">
    <source>
        <dbReference type="EMBL" id="KAF0728539.1"/>
    </source>
</evidence>
<organism evidence="1 2">
    <name type="scientific">Aphis craccivora</name>
    <name type="common">Cowpea aphid</name>
    <dbReference type="NCBI Taxonomy" id="307492"/>
    <lineage>
        <taxon>Eukaryota</taxon>
        <taxon>Metazoa</taxon>
        <taxon>Ecdysozoa</taxon>
        <taxon>Arthropoda</taxon>
        <taxon>Hexapoda</taxon>
        <taxon>Insecta</taxon>
        <taxon>Pterygota</taxon>
        <taxon>Neoptera</taxon>
        <taxon>Paraneoptera</taxon>
        <taxon>Hemiptera</taxon>
        <taxon>Sternorrhyncha</taxon>
        <taxon>Aphidomorpha</taxon>
        <taxon>Aphidoidea</taxon>
        <taxon>Aphididae</taxon>
        <taxon>Aphidini</taxon>
        <taxon>Aphis</taxon>
        <taxon>Aphis</taxon>
    </lineage>
</organism>
<dbReference type="InterPro" id="IPR022048">
    <property type="entry name" value="Envelope_fusion-like"/>
</dbReference>
<comment type="caution">
    <text evidence="1">The sequence shown here is derived from an EMBL/GenBank/DDBJ whole genome shotgun (WGS) entry which is preliminary data.</text>
</comment>
<keyword evidence="2" id="KW-1185">Reference proteome</keyword>
<sequence length="126" mass="14518">MWKLRTTIFHKLKHKNEWLYVTNNDSVFVTCEEDKESKNYILEGASIIAVNETCRGYANRDILIPGRIAGTTQYSDFIPTSVLKEPNVDSGNNNFIKTIKIHHVKTNQMSDLNDITFKQEQVAEQI</sequence>
<protein>
    <submittedName>
        <fullName evidence="1">Envelope fusion protein</fullName>
    </submittedName>
</protein>
<gene>
    <name evidence="1" type="ORF">FWK35_00024823</name>
</gene>
<name>A0A6G0WMK3_APHCR</name>
<accession>A0A6G0WMK3</accession>
<dbReference type="Proteomes" id="UP000478052">
    <property type="component" value="Unassembled WGS sequence"/>
</dbReference>
<evidence type="ECO:0000313" key="2">
    <source>
        <dbReference type="Proteomes" id="UP000478052"/>
    </source>
</evidence>
<dbReference type="EMBL" id="VUJU01008584">
    <property type="protein sequence ID" value="KAF0728539.1"/>
    <property type="molecule type" value="Genomic_DNA"/>
</dbReference>